<evidence type="ECO:0000256" key="2">
    <source>
        <dbReference type="ARBA" id="ARBA00022448"/>
    </source>
</evidence>
<evidence type="ECO:0000256" key="3">
    <source>
        <dbReference type="ARBA" id="ARBA00022475"/>
    </source>
</evidence>
<keyword evidence="2" id="KW-0813">Transport</keyword>
<reference evidence="5 6" key="1">
    <citation type="submission" date="2019-06" db="EMBL/GenBank/DDBJ databases">
        <title>Sequencing the genomes of 1000 actinobacteria strains.</title>
        <authorList>
            <person name="Klenk H.-P."/>
        </authorList>
    </citation>
    <scope>NUCLEOTIDE SEQUENCE [LARGE SCALE GENOMIC DNA]</scope>
    <source>
        <strain evidence="5 6">DSM 45671</strain>
    </source>
</reference>
<protein>
    <recommendedName>
        <fullName evidence="7">Sugar transport protein</fullName>
    </recommendedName>
</protein>
<evidence type="ECO:0000313" key="5">
    <source>
        <dbReference type="EMBL" id="TWF74835.1"/>
    </source>
</evidence>
<keyword evidence="4" id="KW-0812">Transmembrane</keyword>
<dbReference type="SUPFAM" id="SSF103473">
    <property type="entry name" value="MFS general substrate transporter"/>
    <property type="match status" value="1"/>
</dbReference>
<evidence type="ECO:0000256" key="4">
    <source>
        <dbReference type="SAM" id="Phobius"/>
    </source>
</evidence>
<gene>
    <name evidence="5" type="ORF">FHX44_11717</name>
</gene>
<dbReference type="PANTHER" id="PTHR43045">
    <property type="entry name" value="SHIKIMATE TRANSPORTER"/>
    <property type="match status" value="1"/>
</dbReference>
<comment type="caution">
    <text evidence="5">The sequence shown here is derived from an EMBL/GenBank/DDBJ whole genome shotgun (WGS) entry which is preliminary data.</text>
</comment>
<evidence type="ECO:0000313" key="6">
    <source>
        <dbReference type="Proteomes" id="UP000321261"/>
    </source>
</evidence>
<dbReference type="GO" id="GO:0005886">
    <property type="term" value="C:plasma membrane"/>
    <property type="evidence" value="ECO:0007669"/>
    <property type="project" value="UniProtKB-SubCell"/>
</dbReference>
<dbReference type="InterPro" id="IPR036259">
    <property type="entry name" value="MFS_trans_sf"/>
</dbReference>
<keyword evidence="3" id="KW-1003">Cell membrane</keyword>
<proteinExistence type="predicted"/>
<dbReference type="AlphaFoldDB" id="A0A561SJ22"/>
<dbReference type="Proteomes" id="UP000321261">
    <property type="component" value="Unassembled WGS sequence"/>
</dbReference>
<dbReference type="OrthoDB" id="8953821at2"/>
<keyword evidence="6" id="KW-1185">Reference proteome</keyword>
<dbReference type="EMBL" id="VIWU01000001">
    <property type="protein sequence ID" value="TWF74835.1"/>
    <property type="molecule type" value="Genomic_DNA"/>
</dbReference>
<evidence type="ECO:0008006" key="7">
    <source>
        <dbReference type="Google" id="ProtNLM"/>
    </source>
</evidence>
<comment type="subcellular location">
    <subcellularLocation>
        <location evidence="1">Cell membrane</location>
        <topology evidence="1">Multi-pass membrane protein</topology>
    </subcellularLocation>
</comment>
<dbReference type="PANTHER" id="PTHR43045:SF1">
    <property type="entry name" value="SHIKIMATE TRANSPORTER"/>
    <property type="match status" value="1"/>
</dbReference>
<sequence length="87" mass="9773">MVSLFAALPEEQFLSWGWRVPFLFSAVLLVVGLVVRLKIQETPAFQRVKEAGQEERIPLLAALRRYPRNIAVAFGVRLGEAGSSQIY</sequence>
<name>A0A561SJ22_9PSEU</name>
<keyword evidence="4" id="KW-0472">Membrane</keyword>
<organism evidence="5 6">
    <name type="scientific">Pseudonocardia hierapolitana</name>
    <dbReference type="NCBI Taxonomy" id="1128676"/>
    <lineage>
        <taxon>Bacteria</taxon>
        <taxon>Bacillati</taxon>
        <taxon>Actinomycetota</taxon>
        <taxon>Actinomycetes</taxon>
        <taxon>Pseudonocardiales</taxon>
        <taxon>Pseudonocardiaceae</taxon>
        <taxon>Pseudonocardia</taxon>
    </lineage>
</organism>
<accession>A0A561SJ22</accession>
<dbReference type="RefSeq" id="WP_147254146.1">
    <property type="nucleotide sequence ID" value="NZ_VIWU01000001.1"/>
</dbReference>
<feature type="transmembrane region" description="Helical" evidence="4">
    <location>
        <begin position="20"/>
        <end position="39"/>
    </location>
</feature>
<evidence type="ECO:0000256" key="1">
    <source>
        <dbReference type="ARBA" id="ARBA00004651"/>
    </source>
</evidence>
<keyword evidence="4" id="KW-1133">Transmembrane helix</keyword>
<dbReference type="Gene3D" id="1.20.1250.20">
    <property type="entry name" value="MFS general substrate transporter like domains"/>
    <property type="match status" value="1"/>
</dbReference>